<evidence type="ECO:0008006" key="4">
    <source>
        <dbReference type="Google" id="ProtNLM"/>
    </source>
</evidence>
<evidence type="ECO:0000313" key="2">
    <source>
        <dbReference type="EMBL" id="MPC34352.1"/>
    </source>
</evidence>
<evidence type="ECO:0000256" key="1">
    <source>
        <dbReference type="SAM" id="SignalP"/>
    </source>
</evidence>
<accession>A0A5B7EJG7</accession>
<feature type="chain" id="PRO_5022693899" description="Secreted protein" evidence="1">
    <location>
        <begin position="21"/>
        <end position="108"/>
    </location>
</feature>
<proteinExistence type="predicted"/>
<evidence type="ECO:0000313" key="3">
    <source>
        <dbReference type="Proteomes" id="UP000324222"/>
    </source>
</evidence>
<protein>
    <recommendedName>
        <fullName evidence="4">Secreted protein</fullName>
    </recommendedName>
</protein>
<keyword evidence="3" id="KW-1185">Reference proteome</keyword>
<gene>
    <name evidence="2" type="ORF">E2C01_027737</name>
</gene>
<dbReference type="Proteomes" id="UP000324222">
    <property type="component" value="Unassembled WGS sequence"/>
</dbReference>
<reference evidence="2 3" key="1">
    <citation type="submission" date="2019-05" db="EMBL/GenBank/DDBJ databases">
        <title>Another draft genome of Portunus trituberculatus and its Hox gene families provides insights of decapod evolution.</title>
        <authorList>
            <person name="Jeong J.-H."/>
            <person name="Song I."/>
            <person name="Kim S."/>
            <person name="Choi T."/>
            <person name="Kim D."/>
            <person name="Ryu S."/>
            <person name="Kim W."/>
        </authorList>
    </citation>
    <scope>NUCLEOTIDE SEQUENCE [LARGE SCALE GENOMIC DNA]</scope>
    <source>
        <tissue evidence="2">Muscle</tissue>
    </source>
</reference>
<organism evidence="2 3">
    <name type="scientific">Portunus trituberculatus</name>
    <name type="common">Swimming crab</name>
    <name type="synonym">Neptunus trituberculatus</name>
    <dbReference type="NCBI Taxonomy" id="210409"/>
    <lineage>
        <taxon>Eukaryota</taxon>
        <taxon>Metazoa</taxon>
        <taxon>Ecdysozoa</taxon>
        <taxon>Arthropoda</taxon>
        <taxon>Crustacea</taxon>
        <taxon>Multicrustacea</taxon>
        <taxon>Malacostraca</taxon>
        <taxon>Eumalacostraca</taxon>
        <taxon>Eucarida</taxon>
        <taxon>Decapoda</taxon>
        <taxon>Pleocyemata</taxon>
        <taxon>Brachyura</taxon>
        <taxon>Eubrachyura</taxon>
        <taxon>Portunoidea</taxon>
        <taxon>Portunidae</taxon>
        <taxon>Portuninae</taxon>
        <taxon>Portunus</taxon>
    </lineage>
</organism>
<sequence length="108" mass="11652">MAWSCLVIVLVCVSSRLIRGLGRAETREGREGSEGRAWLAEGSRGGRKGGREGVLKCCVAFIYLDVCTWKSRPTNQPVTYLAGVEVEVEGTVQGHLSPAAWGCWLGIS</sequence>
<dbReference type="EMBL" id="VSRR010003035">
    <property type="protein sequence ID" value="MPC34352.1"/>
    <property type="molecule type" value="Genomic_DNA"/>
</dbReference>
<name>A0A5B7EJG7_PORTR</name>
<feature type="signal peptide" evidence="1">
    <location>
        <begin position="1"/>
        <end position="20"/>
    </location>
</feature>
<keyword evidence="1" id="KW-0732">Signal</keyword>
<comment type="caution">
    <text evidence="2">The sequence shown here is derived from an EMBL/GenBank/DDBJ whole genome shotgun (WGS) entry which is preliminary data.</text>
</comment>
<dbReference type="AlphaFoldDB" id="A0A5B7EJG7"/>